<feature type="region of interest" description="Disordered" evidence="7">
    <location>
        <begin position="2480"/>
        <end position="2547"/>
    </location>
</feature>
<evidence type="ECO:0000313" key="10">
    <source>
        <dbReference type="EMBL" id="WOO83332.1"/>
    </source>
</evidence>
<protein>
    <submittedName>
        <fullName evidence="10">Beige 1</fullName>
    </submittedName>
</protein>
<dbReference type="SMART" id="SM00320">
    <property type="entry name" value="WD40"/>
    <property type="match status" value="2"/>
</dbReference>
<dbReference type="InterPro" id="IPR011993">
    <property type="entry name" value="PH-like_dom_sf"/>
</dbReference>
<dbReference type="InterPro" id="IPR051944">
    <property type="entry name" value="BEACH_domain_protein"/>
</dbReference>
<feature type="compositionally biased region" description="Low complexity" evidence="7">
    <location>
        <begin position="2483"/>
        <end position="2495"/>
    </location>
</feature>
<feature type="compositionally biased region" description="Low complexity" evidence="7">
    <location>
        <begin position="1349"/>
        <end position="1358"/>
    </location>
</feature>
<evidence type="ECO:0000259" key="8">
    <source>
        <dbReference type="PROSITE" id="PS50197"/>
    </source>
</evidence>
<organism evidence="10 11">
    <name type="scientific">Vanrija pseudolonga</name>
    <dbReference type="NCBI Taxonomy" id="143232"/>
    <lineage>
        <taxon>Eukaryota</taxon>
        <taxon>Fungi</taxon>
        <taxon>Dikarya</taxon>
        <taxon>Basidiomycota</taxon>
        <taxon>Agaricomycotina</taxon>
        <taxon>Tremellomycetes</taxon>
        <taxon>Trichosporonales</taxon>
        <taxon>Trichosporonaceae</taxon>
        <taxon>Vanrija</taxon>
    </lineage>
</organism>
<feature type="compositionally biased region" description="Low complexity" evidence="7">
    <location>
        <begin position="1366"/>
        <end position="1389"/>
    </location>
</feature>
<dbReference type="InterPro" id="IPR000409">
    <property type="entry name" value="BEACH_dom"/>
</dbReference>
<evidence type="ECO:0000256" key="3">
    <source>
        <dbReference type="ARBA" id="ARBA00022737"/>
    </source>
</evidence>
<keyword evidence="1 6" id="KW-0853">WD repeat</keyword>
<feature type="repeat" description="WD" evidence="6">
    <location>
        <begin position="2201"/>
        <end position="2242"/>
    </location>
</feature>
<feature type="domain" description="BEACH" evidence="8">
    <location>
        <begin position="1758"/>
        <end position="2059"/>
    </location>
</feature>
<dbReference type="Pfam" id="PF02138">
    <property type="entry name" value="Beach"/>
    <property type="match status" value="1"/>
</dbReference>
<dbReference type="InterPro" id="IPR015943">
    <property type="entry name" value="WD40/YVTN_repeat-like_dom_sf"/>
</dbReference>
<evidence type="ECO:0000256" key="1">
    <source>
        <dbReference type="ARBA" id="ARBA00022574"/>
    </source>
</evidence>
<sequence length="2547" mass="278591">MFKLIKDLTRPPEPLNPTSSSASASATASGSSAPPPPWAPRSRAASSASASGLPANLASPGSSATAHAREGSMSSALDDDHEDESTEDDNDDEDEDDPDAIRVIGLLYALMGVTDTMGYVETLSELLSVPSTPASRRAFRRNAGFVRLRHALAFGLTWRPQKEGEDEQAYQVDEVQRSEGQRLALETLSWATGDRENQAFFEEHGGYSALLRTLWQLSPPVDAQADGTSARHTPDVRILGLLLAHILNNNYSLLSIFGSPESIDSVLKSEDALTSKLGEVTISKPAALPLLWSYLWGLSDAEPVSPKGKERETGEEDVLFAGGFEPTSGLKPKLVLLVIQIFRLAAVSAAGLFQLKNYLPSLADFLLTRLYGWAPERKFAVTFPAREEWYQNASAEDAPPKPTWTPAEEPLRAAYLALLKRLLEAGTSPEQTWRLFQLVRKVPPRPKPLTPIQEGNEDSGAGTPNAAQSPPPSASSAKSLRGKANLKLVVPPSPQGEETLDLEVLEVIHKAMHARTPDVFVFRGGQGIADGGIETSDIGRNWPSSTKGFIFTSWIYITKLNDAVTILHLSQKGEQHPLFRIRILENSQVGLTSTAYVDETTEVPEEVVCQAPEALVPHHEWVHFAVGCRKGRSANGGGGEARIFVNGKRVGAVRIPYPMPSAKSRPHAAHKHGPNYERHAHHRHAAQGQGVRVSIGRPWLNKDNNNLSESFLMGGGGLGKEDNQWMLGRALLLEDVLTEDLVLLMHHLGPRYYGNYQEALGKFLTYKGATSVNLYLHGLAQAASQQKTIPLLPSNSALVRAIRSGPSIAEENIMLSLCSKDALTGEDGAPGSFVLNGAVTHAFFARDVRYGRAKMVDHVFPFATTSMDEAVSTVGGGVVVLKLIDLAEDSEQLATTLTILQDMVRDSWSASEEMERIHGFELLAAILRPKMATIVDLPVARILLGILGVNPDKPQAAVVHNSAAYRAIGLDFELWATAKDDVVSLYFENFSALLSVSKYKRYNLLRTFQKSNMVRKLLYAIRLGLYNTTTLPLAVDTLKLALTSRWSAEEGIKPVFSYLVSALCQNVAPAYLIPTAEPTAAQLPAALILQMMAELLTAPKRLTKLNKAVSLHRLIVVLLQSNPAPFVAIPCLDILKLCLSTPGLESFQRSFETEGGFALLARTLAPIWQDHIQETVFAIVLGKDGMQGSALACPPAIASLTTALETLLQTANEAADGARSSTLGKSVGSVRSLAATPLAAANEGTDYLDVEDDNRLEKLLYNLAAVYRTSKPFRKALSMRRIEAMLPSFVDFAAMSASSSRSQRAENQRVAAACWLSELISLSKAPPNVMTQMKLLVEQLKSTSGEDLPPISSSSRTPVPTPPISRTPSYRASASSRLASSPGAAPASPIRQRPSADARPGVVRRASAADKKMPQLRRVLTGESILQEEQDKNTAWRMIILSTDSQRFATMTLDRKEHWHRLSQVEWPQLVATLRSENGVWADEEDNVQWRLDGSEGPLRMRSRLERISPLSHHSRSRARTKLRDAIPAPDELSSAVSRVNAAPWEDPFALALGEAAPIAEHAEEENAGTPTKATTPAPEADGSDDEGSFVDIDDESPDKMRLVAKALEAGDVVEEAHNIVRIVGVDALPGLLILGKRNLYLIDGLVQTADCQIVEADQAPRDVLSIPSGTLADLDPTDQRSHRWPYSDVVETNKRAFLFRDVALELYFSDKQNFLVVFKDKRQRQAVVSRLSSKVEKGDVLSRSILGSLVLDTVARAIDNRGYELENLTRRWQSREISNFAYLQMLNQYANRTPNDVTQYPVFPWVLADYTSQSLDFSKASTFRDLSLPMGALTPARRDAAVERYQATEGVGETPFHYGTHYSSSMIVCGYMIRESPFTDIFLALQGGTFDLADRLFSSIPKAWDSASSANRGDVRELIPEFFYAAAFLINMVSFQHAGEADFQNHHDFGKKQVSGDTVDDVALPPWALNDPLLFVHWNREALESDFVSRHLPEWIDLTFGCKQRDPSSFNCFHPLSYRGAVNLDKITDEAEKAASTAIIHNFGQTPVQIFKYPHPQKFLGGRTTLPVGTRFGISEHWQLLLRSILPIIESPRKIHYILDPSVPDGKPGVQPEHRLAVPGNSLLSLQYGFIDQSLRIYYMEHSPKLLHIVEGIEVTHARFVSPTLLITVSPLGVLTAWRLAIKGSGHRRGDISLQREATLRGNEGSVTCVAKSTAWSLLVTGANDGSAMVWDTNRLRYTRTLKTPRREPIKFAAVSGANGHIALASDRYLYIFSLNGHPIASTSIDGGRFALNAEGADDSSEDKFTGGIAFLKKEFLKGGELFVVGVGTQLDLYRLAPGVRRFEDQEVEPWRLVKQGTLFRSDEHDAGDVTAVRFIGDTLYAAFEAPAGHKYPLYQWSLPDCNARNVPESVASFCMAEGCTRHFGLLEPRRHCGGCGGAFCGSHAVHVEGFNARYCDTCKTVLSYASALGLLQSRLASHAGSRQTSRQTSRRPSVSGNAAESASPSRSQTQSPATPTRTAGRPRSDSRVWALLSGQSSGGGENSSS</sequence>
<evidence type="ECO:0000256" key="5">
    <source>
        <dbReference type="ARBA" id="ARBA00022833"/>
    </source>
</evidence>
<feature type="compositionally biased region" description="Low complexity" evidence="7">
    <location>
        <begin position="40"/>
        <end position="60"/>
    </location>
</feature>
<dbReference type="SMART" id="SM01026">
    <property type="entry name" value="Beach"/>
    <property type="match status" value="1"/>
</dbReference>
<dbReference type="GeneID" id="87810035"/>
<dbReference type="SUPFAM" id="SSF50729">
    <property type="entry name" value="PH domain-like"/>
    <property type="match status" value="1"/>
</dbReference>
<feature type="compositionally biased region" description="Basic and acidic residues" evidence="7">
    <location>
        <begin position="1"/>
        <end position="10"/>
    </location>
</feature>
<keyword evidence="2" id="KW-0479">Metal-binding</keyword>
<feature type="compositionally biased region" description="Polar residues" evidence="7">
    <location>
        <begin position="2496"/>
        <end position="2519"/>
    </location>
</feature>
<evidence type="ECO:0000256" key="2">
    <source>
        <dbReference type="ARBA" id="ARBA00022723"/>
    </source>
</evidence>
<dbReference type="InterPro" id="IPR011011">
    <property type="entry name" value="Znf_FYVE_PHD"/>
</dbReference>
<gene>
    <name evidence="10" type="primary">lvs1_1</name>
    <name evidence="10" type="ORF">LOC62_05G006860</name>
</gene>
<dbReference type="PROSITE" id="PS50082">
    <property type="entry name" value="WD_REPEATS_2"/>
    <property type="match status" value="1"/>
</dbReference>
<feature type="domain" description="BEACH-type PH" evidence="9">
    <location>
        <begin position="1609"/>
        <end position="1733"/>
    </location>
</feature>
<dbReference type="Gene3D" id="3.30.40.10">
    <property type="entry name" value="Zinc/RING finger domain, C3HC4 (zinc finger)"/>
    <property type="match status" value="1"/>
</dbReference>
<dbReference type="Pfam" id="PF14844">
    <property type="entry name" value="PH_BEACH"/>
    <property type="match status" value="1"/>
</dbReference>
<dbReference type="Proteomes" id="UP000827549">
    <property type="component" value="Chromosome 5"/>
</dbReference>
<evidence type="ECO:0000313" key="11">
    <source>
        <dbReference type="Proteomes" id="UP000827549"/>
    </source>
</evidence>
<feature type="region of interest" description="Disordered" evidence="7">
    <location>
        <begin position="1344"/>
        <end position="1413"/>
    </location>
</feature>
<dbReference type="CDD" id="cd01201">
    <property type="entry name" value="PH_BEACH"/>
    <property type="match status" value="1"/>
</dbReference>
<dbReference type="InterPro" id="IPR023362">
    <property type="entry name" value="PH-BEACH_dom"/>
</dbReference>
<evidence type="ECO:0000256" key="6">
    <source>
        <dbReference type="PROSITE-ProRule" id="PRU00221"/>
    </source>
</evidence>
<evidence type="ECO:0000256" key="7">
    <source>
        <dbReference type="SAM" id="MobiDB-lite"/>
    </source>
</evidence>
<feature type="region of interest" description="Disordered" evidence="7">
    <location>
        <begin position="446"/>
        <end position="480"/>
    </location>
</feature>
<keyword evidence="3" id="KW-0677">Repeat</keyword>
<dbReference type="SMART" id="SM00064">
    <property type="entry name" value="FYVE"/>
    <property type="match status" value="1"/>
</dbReference>
<feature type="region of interest" description="Disordered" evidence="7">
    <location>
        <begin position="1510"/>
        <end position="1534"/>
    </location>
</feature>
<dbReference type="PANTHER" id="PTHR46108">
    <property type="entry name" value="BLUE CHEESE"/>
    <property type="match status" value="1"/>
</dbReference>
<dbReference type="InterPro" id="IPR013083">
    <property type="entry name" value="Znf_RING/FYVE/PHD"/>
</dbReference>
<feature type="compositionally biased region" description="Gly residues" evidence="7">
    <location>
        <begin position="2538"/>
        <end position="2547"/>
    </location>
</feature>
<dbReference type="GO" id="GO:0008270">
    <property type="term" value="F:zinc ion binding"/>
    <property type="evidence" value="ECO:0007669"/>
    <property type="project" value="UniProtKB-KW"/>
</dbReference>
<dbReference type="SUPFAM" id="SSF50978">
    <property type="entry name" value="WD40 repeat-like"/>
    <property type="match status" value="1"/>
</dbReference>
<dbReference type="PROSITE" id="PS50294">
    <property type="entry name" value="WD_REPEATS_REGION"/>
    <property type="match status" value="1"/>
</dbReference>
<proteinExistence type="predicted"/>
<dbReference type="RefSeq" id="XP_062629358.1">
    <property type="nucleotide sequence ID" value="XM_062773375.1"/>
</dbReference>
<dbReference type="PROSITE" id="PS50197">
    <property type="entry name" value="BEACH"/>
    <property type="match status" value="1"/>
</dbReference>
<feature type="region of interest" description="Disordered" evidence="7">
    <location>
        <begin position="1"/>
        <end position="97"/>
    </location>
</feature>
<evidence type="ECO:0000256" key="4">
    <source>
        <dbReference type="ARBA" id="ARBA00022771"/>
    </source>
</evidence>
<accession>A0AAF0YBB4</accession>
<reference evidence="10" key="1">
    <citation type="submission" date="2023-10" db="EMBL/GenBank/DDBJ databases">
        <authorList>
            <person name="Noh H."/>
        </authorList>
    </citation>
    <scope>NUCLEOTIDE SEQUENCE</scope>
    <source>
        <strain evidence="10">DUCC4014</strain>
    </source>
</reference>
<dbReference type="SUPFAM" id="SSF81837">
    <property type="entry name" value="BEACH domain"/>
    <property type="match status" value="1"/>
</dbReference>
<dbReference type="Gene3D" id="2.30.29.30">
    <property type="entry name" value="Pleckstrin-homology domain (PH domain)/Phosphotyrosine-binding domain (PTB)"/>
    <property type="match status" value="1"/>
</dbReference>
<name>A0AAF0YBB4_9TREE</name>
<keyword evidence="4" id="KW-0863">Zinc-finger</keyword>
<dbReference type="InterPro" id="IPR001680">
    <property type="entry name" value="WD40_rpt"/>
</dbReference>
<feature type="compositionally biased region" description="Low complexity" evidence="7">
    <location>
        <begin position="1568"/>
        <end position="1581"/>
    </location>
</feature>
<dbReference type="InterPro" id="IPR036372">
    <property type="entry name" value="BEACH_dom_sf"/>
</dbReference>
<feature type="compositionally biased region" description="Acidic residues" evidence="7">
    <location>
        <begin position="1582"/>
        <end position="1595"/>
    </location>
</feature>
<dbReference type="SUPFAM" id="SSF57903">
    <property type="entry name" value="FYVE/PHD zinc finger"/>
    <property type="match status" value="1"/>
</dbReference>
<keyword evidence="11" id="KW-1185">Reference proteome</keyword>
<dbReference type="Gene3D" id="1.10.1540.10">
    <property type="entry name" value="BEACH domain"/>
    <property type="match status" value="1"/>
</dbReference>
<dbReference type="PROSITE" id="PS51783">
    <property type="entry name" value="PH_BEACH"/>
    <property type="match status" value="1"/>
</dbReference>
<dbReference type="Gene3D" id="2.130.10.10">
    <property type="entry name" value="YVTN repeat-like/Quinoprotein amine dehydrogenase"/>
    <property type="match status" value="1"/>
</dbReference>
<dbReference type="InterPro" id="IPR000306">
    <property type="entry name" value="Znf_FYVE"/>
</dbReference>
<feature type="compositionally biased region" description="Low complexity" evidence="7">
    <location>
        <begin position="16"/>
        <end position="32"/>
    </location>
</feature>
<dbReference type="CDD" id="cd06071">
    <property type="entry name" value="Beach"/>
    <property type="match status" value="1"/>
</dbReference>
<feature type="compositionally biased region" description="Acidic residues" evidence="7">
    <location>
        <begin position="77"/>
        <end position="97"/>
    </location>
</feature>
<dbReference type="InterPro" id="IPR036322">
    <property type="entry name" value="WD40_repeat_dom_sf"/>
</dbReference>
<keyword evidence="5" id="KW-0862">Zinc</keyword>
<feature type="region of interest" description="Disordered" evidence="7">
    <location>
        <begin position="1562"/>
        <end position="1595"/>
    </location>
</feature>
<dbReference type="EMBL" id="CP086718">
    <property type="protein sequence ID" value="WOO83332.1"/>
    <property type="molecule type" value="Genomic_DNA"/>
</dbReference>
<dbReference type="PANTHER" id="PTHR46108:SF4">
    <property type="entry name" value="BLUE CHEESE"/>
    <property type="match status" value="1"/>
</dbReference>
<evidence type="ECO:0000259" key="9">
    <source>
        <dbReference type="PROSITE" id="PS51783"/>
    </source>
</evidence>